<dbReference type="InterPro" id="IPR007272">
    <property type="entry name" value="Sulf_transp_TsuA/YedE"/>
</dbReference>
<dbReference type="PANTHER" id="PTHR30574:SF1">
    <property type="entry name" value="SULPHUR TRANSPORT DOMAIN-CONTAINING PROTEIN"/>
    <property type="match status" value="1"/>
</dbReference>
<feature type="transmembrane region" description="Helical" evidence="9">
    <location>
        <begin position="43"/>
        <end position="61"/>
    </location>
</feature>
<evidence type="ECO:0000256" key="9">
    <source>
        <dbReference type="SAM" id="Phobius"/>
    </source>
</evidence>
<gene>
    <name evidence="10" type="ORF">GCM10011519_08890</name>
</gene>
<organism evidence="10 11">
    <name type="scientific">Marmoricola endophyticus</name>
    <dbReference type="NCBI Taxonomy" id="2040280"/>
    <lineage>
        <taxon>Bacteria</taxon>
        <taxon>Bacillati</taxon>
        <taxon>Actinomycetota</taxon>
        <taxon>Actinomycetes</taxon>
        <taxon>Propionibacteriales</taxon>
        <taxon>Nocardioidaceae</taxon>
        <taxon>Marmoricola</taxon>
    </lineage>
</organism>
<keyword evidence="2" id="KW-0813">Transport</keyword>
<dbReference type="PANTHER" id="PTHR30574">
    <property type="entry name" value="INNER MEMBRANE PROTEIN YEDE"/>
    <property type="match status" value="1"/>
</dbReference>
<feature type="transmembrane region" description="Helical" evidence="9">
    <location>
        <begin position="303"/>
        <end position="323"/>
    </location>
</feature>
<sequence>MGAMIWTGLVAGALLGLVLQRSGMCFHSMFATAGRNETRLLRGWLVGVAIAGVLLSAVYLTPAGDALNSGLPFRPVGNVVGGLLIGVGMAVARSCASGLFYKLGTGMLGALVGIVGFVGGEYAATFTDLRGPTVLPGGDAGTISGSLGLPRLVVAVVIGAVLLVAAVLLGRRAEAAAPRSSYDGSQPDDRWSWRATGVAIGLAVPAAWLLARVGGSTYGPSTVGATASLAAGSPNWWLIAFLVGLVPGAFVAARRAGDLWVRGETPVRYVQLLVGGFLLGAGGWIAGGCNLGHGLSGVAQLNVASWVAVVSMFVGVVASRTLLDARNRR</sequence>
<keyword evidence="5 9" id="KW-0812">Transmembrane</keyword>
<evidence type="ECO:0000256" key="7">
    <source>
        <dbReference type="ARBA" id="ARBA00023136"/>
    </source>
</evidence>
<accession>A0A917F2U5</accession>
<evidence type="ECO:0000256" key="1">
    <source>
        <dbReference type="ARBA" id="ARBA00004429"/>
    </source>
</evidence>
<evidence type="ECO:0000256" key="2">
    <source>
        <dbReference type="ARBA" id="ARBA00022448"/>
    </source>
</evidence>
<dbReference type="Proteomes" id="UP000649179">
    <property type="component" value="Unassembled WGS sequence"/>
</dbReference>
<keyword evidence="6 9" id="KW-1133">Transmembrane helix</keyword>
<evidence type="ECO:0000313" key="11">
    <source>
        <dbReference type="Proteomes" id="UP000649179"/>
    </source>
</evidence>
<evidence type="ECO:0000256" key="5">
    <source>
        <dbReference type="ARBA" id="ARBA00022692"/>
    </source>
</evidence>
<evidence type="ECO:0000256" key="8">
    <source>
        <dbReference type="ARBA" id="ARBA00035655"/>
    </source>
</evidence>
<evidence type="ECO:0000256" key="4">
    <source>
        <dbReference type="ARBA" id="ARBA00022519"/>
    </source>
</evidence>
<protein>
    <submittedName>
        <fullName evidence="10">Transporter</fullName>
    </submittedName>
</protein>
<proteinExistence type="inferred from homology"/>
<keyword evidence="4" id="KW-0997">Cell inner membrane</keyword>
<keyword evidence="11" id="KW-1185">Reference proteome</keyword>
<keyword evidence="3" id="KW-1003">Cell membrane</keyword>
<reference evidence="10" key="1">
    <citation type="journal article" date="2014" name="Int. J. Syst. Evol. Microbiol.">
        <title>Complete genome sequence of Corynebacterium casei LMG S-19264T (=DSM 44701T), isolated from a smear-ripened cheese.</title>
        <authorList>
            <consortium name="US DOE Joint Genome Institute (JGI-PGF)"/>
            <person name="Walter F."/>
            <person name="Albersmeier A."/>
            <person name="Kalinowski J."/>
            <person name="Ruckert C."/>
        </authorList>
    </citation>
    <scope>NUCLEOTIDE SEQUENCE</scope>
    <source>
        <strain evidence="10">CGMCC 1.16067</strain>
    </source>
</reference>
<dbReference type="GO" id="GO:0005886">
    <property type="term" value="C:plasma membrane"/>
    <property type="evidence" value="ECO:0007669"/>
    <property type="project" value="UniProtKB-SubCell"/>
</dbReference>
<dbReference type="EMBL" id="BMKQ01000001">
    <property type="protein sequence ID" value="GGF37536.1"/>
    <property type="molecule type" value="Genomic_DNA"/>
</dbReference>
<feature type="transmembrane region" description="Helical" evidence="9">
    <location>
        <begin position="99"/>
        <end position="119"/>
    </location>
</feature>
<comment type="subcellular location">
    <subcellularLocation>
        <location evidence="1">Cell inner membrane</location>
        <topology evidence="1">Multi-pass membrane protein</topology>
    </subcellularLocation>
</comment>
<evidence type="ECO:0000313" key="10">
    <source>
        <dbReference type="EMBL" id="GGF37536.1"/>
    </source>
</evidence>
<comment type="caution">
    <text evidence="10">The sequence shown here is derived from an EMBL/GenBank/DDBJ whole genome shotgun (WGS) entry which is preliminary data.</text>
</comment>
<feature type="transmembrane region" description="Helical" evidence="9">
    <location>
        <begin position="269"/>
        <end position="287"/>
    </location>
</feature>
<name>A0A917F2U5_9ACTN</name>
<feature type="transmembrane region" description="Helical" evidence="9">
    <location>
        <begin position="191"/>
        <end position="211"/>
    </location>
</feature>
<feature type="transmembrane region" description="Helical" evidence="9">
    <location>
        <begin position="73"/>
        <end position="92"/>
    </location>
</feature>
<feature type="transmembrane region" description="Helical" evidence="9">
    <location>
        <begin position="152"/>
        <end position="170"/>
    </location>
</feature>
<evidence type="ECO:0000256" key="6">
    <source>
        <dbReference type="ARBA" id="ARBA00022989"/>
    </source>
</evidence>
<reference evidence="10" key="2">
    <citation type="submission" date="2020-09" db="EMBL/GenBank/DDBJ databases">
        <authorList>
            <person name="Sun Q."/>
            <person name="Zhou Y."/>
        </authorList>
    </citation>
    <scope>NUCLEOTIDE SEQUENCE</scope>
    <source>
        <strain evidence="10">CGMCC 1.16067</strain>
    </source>
</reference>
<dbReference type="AlphaFoldDB" id="A0A917F2U5"/>
<evidence type="ECO:0000256" key="3">
    <source>
        <dbReference type="ARBA" id="ARBA00022475"/>
    </source>
</evidence>
<dbReference type="Pfam" id="PF04143">
    <property type="entry name" value="Sulf_transp"/>
    <property type="match status" value="1"/>
</dbReference>
<feature type="transmembrane region" description="Helical" evidence="9">
    <location>
        <begin position="236"/>
        <end position="257"/>
    </location>
</feature>
<comment type="similarity">
    <text evidence="8">Belongs to the TsuA/YedE (TC 9.B.102) family.</text>
</comment>
<keyword evidence="7 9" id="KW-0472">Membrane</keyword>
<feature type="transmembrane region" description="Helical" evidence="9">
    <location>
        <begin position="6"/>
        <end position="31"/>
    </location>
</feature>